<dbReference type="GO" id="GO:0004497">
    <property type="term" value="F:monooxygenase activity"/>
    <property type="evidence" value="ECO:0007669"/>
    <property type="project" value="UniProtKB-KW"/>
</dbReference>
<dbReference type="PRINTS" id="PR00465">
    <property type="entry name" value="EP450IV"/>
</dbReference>
<dbReference type="AlphaFoldDB" id="A0A7R8Z5P2"/>
<dbReference type="InterPro" id="IPR001128">
    <property type="entry name" value="Cyt_P450"/>
</dbReference>
<feature type="binding site" description="axial binding residue" evidence="14">
    <location>
        <position position="471"/>
    </location>
    <ligand>
        <name>heme</name>
        <dbReference type="ChEBI" id="CHEBI:30413"/>
    </ligand>
    <ligandPart>
        <name>Fe</name>
        <dbReference type="ChEBI" id="CHEBI:18248"/>
    </ligandPart>
</feature>
<keyword evidence="10" id="KW-0560">Oxidoreductase</keyword>
<protein>
    <recommendedName>
        <fullName evidence="17">Cytochrome P450</fullName>
    </recommendedName>
</protein>
<dbReference type="PANTHER" id="PTHR24292">
    <property type="entry name" value="CYTOCHROME P450"/>
    <property type="match status" value="1"/>
</dbReference>
<dbReference type="EMBL" id="OA565491">
    <property type="protein sequence ID" value="CAD7197120.1"/>
    <property type="molecule type" value="Genomic_DNA"/>
</dbReference>
<evidence type="ECO:0000256" key="4">
    <source>
        <dbReference type="ARBA" id="ARBA00004406"/>
    </source>
</evidence>
<evidence type="ECO:0000256" key="13">
    <source>
        <dbReference type="ARBA" id="ARBA00023136"/>
    </source>
</evidence>
<feature type="transmembrane region" description="Helical" evidence="15">
    <location>
        <begin position="6"/>
        <end position="25"/>
    </location>
</feature>
<comment type="similarity">
    <text evidence="5">Belongs to the cytochrome P450 family.</text>
</comment>
<evidence type="ECO:0000256" key="1">
    <source>
        <dbReference type="ARBA" id="ARBA00001971"/>
    </source>
</evidence>
<evidence type="ECO:0000256" key="11">
    <source>
        <dbReference type="ARBA" id="ARBA00023004"/>
    </source>
</evidence>
<dbReference type="Pfam" id="PF00067">
    <property type="entry name" value="p450"/>
    <property type="match status" value="1"/>
</dbReference>
<keyword evidence="15" id="KW-1133">Transmembrane helix</keyword>
<dbReference type="Gene3D" id="1.10.630.10">
    <property type="entry name" value="Cytochrome P450"/>
    <property type="match status" value="1"/>
</dbReference>
<keyword evidence="8" id="KW-0256">Endoplasmic reticulum</keyword>
<evidence type="ECO:0008006" key="17">
    <source>
        <dbReference type="Google" id="ProtNLM"/>
    </source>
</evidence>
<dbReference type="GO" id="GO:0016705">
    <property type="term" value="F:oxidoreductase activity, acting on paired donors, with incorporation or reduction of molecular oxygen"/>
    <property type="evidence" value="ECO:0007669"/>
    <property type="project" value="InterPro"/>
</dbReference>
<keyword evidence="12" id="KW-0503">Monooxygenase</keyword>
<evidence type="ECO:0000256" key="12">
    <source>
        <dbReference type="ARBA" id="ARBA00023033"/>
    </source>
</evidence>
<keyword evidence="11 14" id="KW-0408">Iron</keyword>
<comment type="function">
    <text evidence="2">May be involved in the metabolism of insect hormones and in the breakdown of synthetic insecticides.</text>
</comment>
<evidence type="ECO:0000256" key="15">
    <source>
        <dbReference type="SAM" id="Phobius"/>
    </source>
</evidence>
<evidence type="ECO:0000256" key="3">
    <source>
        <dbReference type="ARBA" id="ARBA00004174"/>
    </source>
</evidence>
<name>A0A7R8Z5P2_TIMDO</name>
<evidence type="ECO:0000256" key="5">
    <source>
        <dbReference type="ARBA" id="ARBA00010617"/>
    </source>
</evidence>
<dbReference type="SUPFAM" id="SSF48264">
    <property type="entry name" value="Cytochrome P450"/>
    <property type="match status" value="1"/>
</dbReference>
<dbReference type="PANTHER" id="PTHR24292:SF54">
    <property type="entry name" value="CYP9F3-RELATED"/>
    <property type="match status" value="1"/>
</dbReference>
<dbReference type="GO" id="GO:0005506">
    <property type="term" value="F:iron ion binding"/>
    <property type="evidence" value="ECO:0007669"/>
    <property type="project" value="InterPro"/>
</dbReference>
<evidence type="ECO:0000313" key="16">
    <source>
        <dbReference type="EMBL" id="CAD7197120.1"/>
    </source>
</evidence>
<dbReference type="InterPro" id="IPR002403">
    <property type="entry name" value="Cyt_P450_E_grp-IV"/>
</dbReference>
<organism evidence="16">
    <name type="scientific">Timema douglasi</name>
    <name type="common">Walking stick</name>
    <dbReference type="NCBI Taxonomy" id="61478"/>
    <lineage>
        <taxon>Eukaryota</taxon>
        <taxon>Metazoa</taxon>
        <taxon>Ecdysozoa</taxon>
        <taxon>Arthropoda</taxon>
        <taxon>Hexapoda</taxon>
        <taxon>Insecta</taxon>
        <taxon>Pterygota</taxon>
        <taxon>Neoptera</taxon>
        <taxon>Polyneoptera</taxon>
        <taxon>Phasmatodea</taxon>
        <taxon>Timematodea</taxon>
        <taxon>Timematoidea</taxon>
        <taxon>Timematidae</taxon>
        <taxon>Timema</taxon>
    </lineage>
</organism>
<comment type="subcellular location">
    <subcellularLocation>
        <location evidence="4">Endoplasmic reticulum membrane</location>
        <topology evidence="4">Peripheral membrane protein</topology>
    </subcellularLocation>
    <subcellularLocation>
        <location evidence="3">Microsome membrane</location>
        <topology evidence="3">Peripheral membrane protein</topology>
    </subcellularLocation>
</comment>
<gene>
    <name evidence="16" type="ORF">TDIB3V08_LOCUS3437</name>
</gene>
<evidence type="ECO:0000256" key="8">
    <source>
        <dbReference type="ARBA" id="ARBA00022824"/>
    </source>
</evidence>
<evidence type="ECO:0000256" key="10">
    <source>
        <dbReference type="ARBA" id="ARBA00023002"/>
    </source>
</evidence>
<proteinExistence type="inferred from homology"/>
<keyword evidence="13 15" id="KW-0472">Membrane</keyword>
<evidence type="ECO:0000256" key="6">
    <source>
        <dbReference type="ARBA" id="ARBA00022617"/>
    </source>
</evidence>
<keyword evidence="9" id="KW-0492">Microsome</keyword>
<evidence type="ECO:0000256" key="2">
    <source>
        <dbReference type="ARBA" id="ARBA00003690"/>
    </source>
</evidence>
<dbReference type="GO" id="GO:0005789">
    <property type="term" value="C:endoplasmic reticulum membrane"/>
    <property type="evidence" value="ECO:0007669"/>
    <property type="project" value="UniProtKB-SubCell"/>
</dbReference>
<dbReference type="InterPro" id="IPR036396">
    <property type="entry name" value="Cyt_P450_sf"/>
</dbReference>
<keyword evidence="15" id="KW-0812">Transmembrane</keyword>
<sequence length="499" mass="58629">MTFVLNSTAFILFLATILLLIYYHFNIYFNYWRDRGVPYVRPLPFFGNIKDLFFQRTSEALHYSWLYNKLDGHRFGGIYLLTEPVLLVRDPQLARRILDADEDYFSHKGILEKDEGFNTYCMLDTDVRKRKLLRNKLIPIFSLNRIKETFQILVKNSYSMSKIIEKLILYKSINITEATTRFVTDVYGYYALSFDIRSMKEISSPFHEMGVRMGKSYISSSFVRFVHKHLPKLRFLMVFFIDHVPMKFFLGIYYAAVKLRRTNNIVKEDFLQVLIDLENFKNRHDHELNRRNHDTIILTTNQEESDTWPQKELLALQNGFIILQYFLFWNAGTEMVCGILNVCLYELAMNPDVQDRLREDVNSSLRQYGGELTYDAVKSMSYMDQVIYETIRKYHPDVMLNRVCSKSYTIPGTEVRIERGTHVIIPVYALNHDPQYFPDPERFYPERFDPENKSSTGLLDFLPFGTGSRKCIVAWLANVLVVLSSTAEDGEMEVRISVG</sequence>
<evidence type="ECO:0000256" key="14">
    <source>
        <dbReference type="PIRSR" id="PIRSR602403-1"/>
    </source>
</evidence>
<dbReference type="InterPro" id="IPR050476">
    <property type="entry name" value="Insect_CytP450_Detox"/>
</dbReference>
<comment type="cofactor">
    <cofactor evidence="1 14">
        <name>heme</name>
        <dbReference type="ChEBI" id="CHEBI:30413"/>
    </cofactor>
</comment>
<evidence type="ECO:0000256" key="7">
    <source>
        <dbReference type="ARBA" id="ARBA00022723"/>
    </source>
</evidence>
<dbReference type="GO" id="GO:0020037">
    <property type="term" value="F:heme binding"/>
    <property type="evidence" value="ECO:0007669"/>
    <property type="project" value="InterPro"/>
</dbReference>
<keyword evidence="6 14" id="KW-0349">Heme</keyword>
<evidence type="ECO:0000256" key="9">
    <source>
        <dbReference type="ARBA" id="ARBA00022848"/>
    </source>
</evidence>
<keyword evidence="7 14" id="KW-0479">Metal-binding</keyword>
<accession>A0A7R8Z5P2</accession>
<reference evidence="16" key="1">
    <citation type="submission" date="2020-11" db="EMBL/GenBank/DDBJ databases">
        <authorList>
            <person name="Tran Van P."/>
        </authorList>
    </citation>
    <scope>NUCLEOTIDE SEQUENCE</scope>
</reference>
<feature type="transmembrane region" description="Helical" evidence="15">
    <location>
        <begin position="235"/>
        <end position="256"/>
    </location>
</feature>